<dbReference type="Proteomes" id="UP000223913">
    <property type="component" value="Unassembled WGS sequence"/>
</dbReference>
<name>A0A2D0NJC8_FLAN2</name>
<dbReference type="InterPro" id="IPR014867">
    <property type="entry name" value="Spore_coat_CotH_CotH2/3/7"/>
</dbReference>
<dbReference type="SUPFAM" id="SSF74853">
    <property type="entry name" value="Lamin A/C globular tail domain"/>
    <property type="match status" value="1"/>
</dbReference>
<evidence type="ECO:0000259" key="2">
    <source>
        <dbReference type="PROSITE" id="PS51841"/>
    </source>
</evidence>
<dbReference type="InterPro" id="IPR036415">
    <property type="entry name" value="Lamin_tail_dom_sf"/>
</dbReference>
<evidence type="ECO:0000313" key="3">
    <source>
        <dbReference type="EMBL" id="PHN08309.1"/>
    </source>
</evidence>
<comment type="caution">
    <text evidence="3">The sequence shown here is derived from an EMBL/GenBank/DDBJ whole genome shotgun (WGS) entry which is preliminary data.</text>
</comment>
<keyword evidence="4" id="KW-1185">Reference proteome</keyword>
<feature type="transmembrane region" description="Helical" evidence="1">
    <location>
        <begin position="739"/>
        <end position="759"/>
    </location>
</feature>
<dbReference type="Pfam" id="PF00932">
    <property type="entry name" value="LTD"/>
    <property type="match status" value="1"/>
</dbReference>
<dbReference type="PROSITE" id="PS51841">
    <property type="entry name" value="LTD"/>
    <property type="match status" value="1"/>
</dbReference>
<feature type="domain" description="LTD" evidence="2">
    <location>
        <begin position="569"/>
        <end position="690"/>
    </location>
</feature>
<dbReference type="Pfam" id="PF08757">
    <property type="entry name" value="CotH"/>
    <property type="match status" value="1"/>
</dbReference>
<dbReference type="Gene3D" id="2.60.40.1260">
    <property type="entry name" value="Lamin Tail domain"/>
    <property type="match status" value="1"/>
</dbReference>
<dbReference type="Pfam" id="PF13290">
    <property type="entry name" value="CHB_HEX_C_1"/>
    <property type="match status" value="1"/>
</dbReference>
<accession>A0A2D0NJC8</accession>
<dbReference type="AlphaFoldDB" id="A0A2D0NJC8"/>
<dbReference type="InterPro" id="IPR059177">
    <property type="entry name" value="GH29D-like_dom"/>
</dbReference>
<keyword evidence="3" id="KW-0167">Capsid protein</keyword>
<dbReference type="InterPro" id="IPR001322">
    <property type="entry name" value="Lamin_tail_dom"/>
</dbReference>
<keyword evidence="3" id="KW-0946">Virion</keyword>
<keyword evidence="1" id="KW-0812">Transmembrane</keyword>
<reference evidence="3 4" key="1">
    <citation type="submission" date="2017-10" db="EMBL/GenBank/DDBJ databases">
        <title>The draft genome sequence of Lewinella nigricans NBRC 102662.</title>
        <authorList>
            <person name="Wang K."/>
        </authorList>
    </citation>
    <scope>NUCLEOTIDE SEQUENCE [LARGE SCALE GENOMIC DNA]</scope>
    <source>
        <strain evidence="3 4">NBRC 102662</strain>
    </source>
</reference>
<gene>
    <name evidence="3" type="ORF">CRP01_03015</name>
</gene>
<protein>
    <submittedName>
        <fullName evidence="3">Spore coat protein CotH</fullName>
    </submittedName>
</protein>
<evidence type="ECO:0000256" key="1">
    <source>
        <dbReference type="SAM" id="Phobius"/>
    </source>
</evidence>
<keyword evidence="1" id="KW-0472">Membrane</keyword>
<evidence type="ECO:0000313" key="4">
    <source>
        <dbReference type="Proteomes" id="UP000223913"/>
    </source>
</evidence>
<sequence>MLASLFTWAQNPTTDSLDLPLELQFVPVGGFYHQQVEVELIAPQGDIFYTTDGSKPTRRSKAYRGPITLKQTTVIRAIAISADNTSDLLGNTYFIDEPDTDFPIVSLGITPYLLFDPYKGIFMQGSRAVDSLWQKPGANFWTRREFPLQVEIYESDGRCVYNNMSGFRLFGGMSRLFPQKSLALVARNRYGQKRFDYPIFGEDGPKEFKYLVLRNSGSDFGKTHFRDGLMTGLVEDWDIDKQAFRASHVYINGKYWGIFNIREKVNRYFIESHNEVDKDSLDLIEHRQTLKRGSKREYLRFIEYIEQSDLRQPDQYAYVSGKMEIDNYMNHQIAQIYFDNQDAGGNIKFWRPQTEEGRWRWILFDTDWGFGLHQHDAYKNNSLAFHTEADGPAWPNPPWSTVLLRKLLENDGFRREFVNRFADHLNVSFASERVMHRIDSLLEIYTPEMDRHLDRWRLSDRKWQNQINRMRAFAAERPNYVRMHLMDKFNTGGQRNLHAETTPGGSVVINGHVRVRQDKAFDGIYFENYPVHIRAIPDYGYRFSHWEGITLEDNQRSFEIQLRKKQYVFKAVFEPFAHPLLGKVMINEIAPINKKAGDWIELYNSTNKRVTLTDWVLTDLKNEWTFPRAVIDPNDYLVICRDSAKFFTQFPNSYNVIVGPDFGINKRKETLALFSRLGAVVDSISYEVPPQDSVFSLSLLLPELDNADPENWALRPGTGSPNLPNPYYLESTIRHTQALWLQMGLAATVVVLCIFLLVLRNRGVI</sequence>
<proteinExistence type="predicted"/>
<dbReference type="EMBL" id="PDUD01000002">
    <property type="protein sequence ID" value="PHN08309.1"/>
    <property type="molecule type" value="Genomic_DNA"/>
</dbReference>
<keyword evidence="1" id="KW-1133">Transmembrane helix</keyword>
<organism evidence="3 4">
    <name type="scientific">Flavilitoribacter nigricans (strain ATCC 23147 / DSM 23189 / NBRC 102662 / NCIMB 1420 / SS-2)</name>
    <name type="common">Lewinella nigricans</name>
    <dbReference type="NCBI Taxonomy" id="1122177"/>
    <lineage>
        <taxon>Bacteria</taxon>
        <taxon>Pseudomonadati</taxon>
        <taxon>Bacteroidota</taxon>
        <taxon>Saprospiria</taxon>
        <taxon>Saprospirales</taxon>
        <taxon>Lewinellaceae</taxon>
        <taxon>Flavilitoribacter</taxon>
    </lineage>
</organism>